<accession>A0A7R9F361</accession>
<organism evidence="1">
    <name type="scientific">Timema bartmani</name>
    <dbReference type="NCBI Taxonomy" id="61472"/>
    <lineage>
        <taxon>Eukaryota</taxon>
        <taxon>Metazoa</taxon>
        <taxon>Ecdysozoa</taxon>
        <taxon>Arthropoda</taxon>
        <taxon>Hexapoda</taxon>
        <taxon>Insecta</taxon>
        <taxon>Pterygota</taxon>
        <taxon>Neoptera</taxon>
        <taxon>Polyneoptera</taxon>
        <taxon>Phasmatodea</taxon>
        <taxon>Timematodea</taxon>
        <taxon>Timematoidea</taxon>
        <taxon>Timematidae</taxon>
        <taxon>Timema</taxon>
    </lineage>
</organism>
<dbReference type="AlphaFoldDB" id="A0A7R9F361"/>
<evidence type="ECO:0000313" key="1">
    <source>
        <dbReference type="EMBL" id="CAD7446129.1"/>
    </source>
</evidence>
<name>A0A7R9F361_9NEOP</name>
<dbReference type="EMBL" id="OD567766">
    <property type="protein sequence ID" value="CAD7446129.1"/>
    <property type="molecule type" value="Genomic_DNA"/>
</dbReference>
<sequence length="323" mass="37189">MKTYIDRVTIRPDSPDLEHVSGLASGSEKCPDYTNMNRKRGQIRKFYSAPRHRFVTLHHCALTAFCLCVQFKVTHSRSPQSGRLSVVYIVYHLKKTTNCIPFAAKQLQRKLKNEEAVDYKKEENFLKSEERFYKAGINYLKRWENCFDHFKWLTLQHDPTWDEMEDSALTVASVIPDSINVDLFDERSSLIQILKNMKPEWDSLPKDETPKTQEKWKQPHGFFGADWLTDSSQLTSDSQQLGTSDGDPNPHISSNVCLKQPAMEIEDLTPTPKPTDVLQFRIRTMIAALTTRINKRTRCGKSASNSSFGLKCARVPYLWIPVV</sequence>
<gene>
    <name evidence="1" type="ORF">TBIB3V08_LOCUS8464</name>
</gene>
<reference evidence="1" key="1">
    <citation type="submission" date="2020-11" db="EMBL/GenBank/DDBJ databases">
        <authorList>
            <person name="Tran Van P."/>
        </authorList>
    </citation>
    <scope>NUCLEOTIDE SEQUENCE</scope>
</reference>
<protein>
    <submittedName>
        <fullName evidence="1">Uncharacterized protein</fullName>
    </submittedName>
</protein>
<proteinExistence type="predicted"/>